<organism evidence="2 3">
    <name type="scientific">Mytilus galloprovincialis</name>
    <name type="common">Mediterranean mussel</name>
    <dbReference type="NCBI Taxonomy" id="29158"/>
    <lineage>
        <taxon>Eukaryota</taxon>
        <taxon>Metazoa</taxon>
        <taxon>Spiralia</taxon>
        <taxon>Lophotrochozoa</taxon>
        <taxon>Mollusca</taxon>
        <taxon>Bivalvia</taxon>
        <taxon>Autobranchia</taxon>
        <taxon>Pteriomorphia</taxon>
        <taxon>Mytilida</taxon>
        <taxon>Mytiloidea</taxon>
        <taxon>Mytilidae</taxon>
        <taxon>Mytilinae</taxon>
        <taxon>Mytilus</taxon>
    </lineage>
</organism>
<proteinExistence type="predicted"/>
<keyword evidence="3" id="KW-1185">Reference proteome</keyword>
<accession>A0A8B6D3M4</accession>
<name>A0A8B6D3M4_MYTGA</name>
<dbReference type="EMBL" id="UYJE01002783">
    <property type="protein sequence ID" value="VDI13552.1"/>
    <property type="molecule type" value="Genomic_DNA"/>
</dbReference>
<dbReference type="InterPro" id="IPR037360">
    <property type="entry name" value="COMMD9"/>
</dbReference>
<dbReference type="InterPro" id="IPR048676">
    <property type="entry name" value="COMMD9_N"/>
</dbReference>
<dbReference type="PROSITE" id="PS51269">
    <property type="entry name" value="COMM"/>
    <property type="match status" value="1"/>
</dbReference>
<sequence length="197" mass="21856">MAAYCNFDSLNVLLKASSKDIVIRLCNEAAVHSGTRFSETITTTAANCLSVDNRNAQQVLQSLKSLLQAAIFQGYTSPTELQTLFPGSFHKNLRDLLIKIIVDNINSWKTYAINNQVSLPRLVDFDWRVDVKTASDAISRMSVPTCILQMQVQENSDKVGQTADISNINVELSKETLDTMLDGLSKIRDQLSSVAKR</sequence>
<evidence type="ECO:0000313" key="2">
    <source>
        <dbReference type="EMBL" id="VDI13552.1"/>
    </source>
</evidence>
<protein>
    <recommendedName>
        <fullName evidence="1">COMM domain-containing protein</fullName>
    </recommendedName>
</protein>
<evidence type="ECO:0000313" key="3">
    <source>
        <dbReference type="Proteomes" id="UP000596742"/>
    </source>
</evidence>
<evidence type="ECO:0000259" key="1">
    <source>
        <dbReference type="PROSITE" id="PS51269"/>
    </source>
</evidence>
<reference evidence="2" key="1">
    <citation type="submission" date="2018-11" db="EMBL/GenBank/DDBJ databases">
        <authorList>
            <person name="Alioto T."/>
            <person name="Alioto T."/>
        </authorList>
    </citation>
    <scope>NUCLEOTIDE SEQUENCE</scope>
</reference>
<feature type="domain" description="COMM" evidence="1">
    <location>
        <begin position="121"/>
        <end position="195"/>
    </location>
</feature>
<dbReference type="PANTHER" id="PTHR15663">
    <property type="entry name" value="COMM DOMAIN-CONTAINING PROTEIN 9"/>
    <property type="match status" value="1"/>
</dbReference>
<dbReference type="Pfam" id="PF07258">
    <property type="entry name" value="COMM_domain"/>
    <property type="match status" value="1"/>
</dbReference>
<dbReference type="Pfam" id="PF20923">
    <property type="entry name" value="COMMD9_HN"/>
    <property type="match status" value="1"/>
</dbReference>
<dbReference type="PANTHER" id="PTHR15663:SF4">
    <property type="entry name" value="COMM DOMAIN-CONTAINING PROTEIN 9"/>
    <property type="match status" value="1"/>
</dbReference>
<gene>
    <name evidence="2" type="ORF">MGAL_10B041930</name>
</gene>
<dbReference type="OrthoDB" id="64318at2759"/>
<comment type="caution">
    <text evidence="2">The sequence shown here is derived from an EMBL/GenBank/DDBJ whole genome shotgun (WGS) entry which is preliminary data.</text>
</comment>
<dbReference type="InterPro" id="IPR017920">
    <property type="entry name" value="COMM"/>
</dbReference>
<dbReference type="Proteomes" id="UP000596742">
    <property type="component" value="Unassembled WGS sequence"/>
</dbReference>
<dbReference type="AlphaFoldDB" id="A0A8B6D3M4"/>